<dbReference type="GO" id="GO:0030201">
    <property type="term" value="P:heparan sulfate proteoglycan metabolic process"/>
    <property type="evidence" value="ECO:0007669"/>
    <property type="project" value="TreeGrafter"/>
</dbReference>
<name>A0A8C7V376_ONCMY</name>
<comment type="subcellular location">
    <subcellularLocation>
        <location evidence="3">Cell surface</location>
    </subcellularLocation>
    <subcellularLocation>
        <location evidence="2">Endoplasmic reticulum</location>
    </subcellularLocation>
    <subcellularLocation>
        <location evidence="4">Golgi apparatus</location>
        <location evidence="4">Golgi stack</location>
    </subcellularLocation>
</comment>
<dbReference type="GO" id="GO:0032836">
    <property type="term" value="P:glomerular basement membrane development"/>
    <property type="evidence" value="ECO:0007669"/>
    <property type="project" value="TreeGrafter"/>
</dbReference>
<evidence type="ECO:0000259" key="16">
    <source>
        <dbReference type="Pfam" id="PF12548"/>
    </source>
</evidence>
<dbReference type="InterPro" id="IPR024607">
    <property type="entry name" value="Sulfatase_CS"/>
</dbReference>
<evidence type="ECO:0000256" key="10">
    <source>
        <dbReference type="ARBA" id="ARBA00022837"/>
    </source>
</evidence>
<dbReference type="GO" id="GO:0010575">
    <property type="term" value="P:positive regulation of vascular endothelial growth factor production"/>
    <property type="evidence" value="ECO:0007669"/>
    <property type="project" value="TreeGrafter"/>
</dbReference>
<keyword evidence="12" id="KW-0325">Glycoprotein</keyword>
<evidence type="ECO:0000313" key="17">
    <source>
        <dbReference type="Ensembl" id="ENSOMYP00000007183.1"/>
    </source>
</evidence>
<dbReference type="GO" id="GO:0005783">
    <property type="term" value="C:endoplasmic reticulum"/>
    <property type="evidence" value="ECO:0007669"/>
    <property type="project" value="UniProtKB-SubCell"/>
</dbReference>
<dbReference type="GO" id="GO:0009986">
    <property type="term" value="C:cell surface"/>
    <property type="evidence" value="ECO:0007669"/>
    <property type="project" value="UniProtKB-SubCell"/>
</dbReference>
<dbReference type="PROSITE" id="PS00523">
    <property type="entry name" value="SULFATASE_1"/>
    <property type="match status" value="1"/>
</dbReference>
<keyword evidence="9" id="KW-0256">Endoplasmic reticulum</keyword>
<dbReference type="Pfam" id="PF12548">
    <property type="entry name" value="DUF3740"/>
    <property type="match status" value="1"/>
</dbReference>
<dbReference type="GO" id="GO:0046872">
    <property type="term" value="F:metal ion binding"/>
    <property type="evidence" value="ECO:0007669"/>
    <property type="project" value="UniProtKB-KW"/>
</dbReference>
<evidence type="ECO:0000256" key="14">
    <source>
        <dbReference type="SAM" id="SignalP"/>
    </source>
</evidence>
<dbReference type="Ensembl" id="ENSOMYT00000008001.2">
    <property type="protein sequence ID" value="ENSOMYP00000007183.1"/>
    <property type="gene ID" value="ENSOMYG00000002739.2"/>
</dbReference>
<dbReference type="GeneTree" id="ENSGT00940000159151"/>
<comment type="similarity">
    <text evidence="5">Belongs to the sulfatase family.</text>
</comment>
<evidence type="ECO:0000256" key="5">
    <source>
        <dbReference type="ARBA" id="ARBA00008779"/>
    </source>
</evidence>
<feature type="region of interest" description="Disordered" evidence="13">
    <location>
        <begin position="877"/>
        <end position="941"/>
    </location>
</feature>
<dbReference type="Proteomes" id="UP000694395">
    <property type="component" value="Chromosome 9"/>
</dbReference>
<feature type="domain" description="Extracellular sulfatase C-terminal" evidence="16">
    <location>
        <begin position="499"/>
        <end position="595"/>
    </location>
</feature>
<dbReference type="CDD" id="cd16147">
    <property type="entry name" value="G6S"/>
    <property type="match status" value="1"/>
</dbReference>
<dbReference type="Gene3D" id="3.40.720.10">
    <property type="entry name" value="Alkaline Phosphatase, subunit A"/>
    <property type="match status" value="1"/>
</dbReference>
<evidence type="ECO:0000256" key="11">
    <source>
        <dbReference type="ARBA" id="ARBA00023034"/>
    </source>
</evidence>
<keyword evidence="6" id="KW-0479">Metal-binding</keyword>
<dbReference type="GO" id="GO:0040037">
    <property type="term" value="P:negative regulation of fibroblast growth factor receptor signaling pathway"/>
    <property type="evidence" value="ECO:0007669"/>
    <property type="project" value="TreeGrafter"/>
</dbReference>
<evidence type="ECO:0000256" key="1">
    <source>
        <dbReference type="ARBA" id="ARBA00001913"/>
    </source>
</evidence>
<evidence type="ECO:0000256" key="12">
    <source>
        <dbReference type="ARBA" id="ARBA00023180"/>
    </source>
</evidence>
<evidence type="ECO:0000256" key="3">
    <source>
        <dbReference type="ARBA" id="ARBA00004241"/>
    </source>
</evidence>
<keyword evidence="8" id="KW-0378">Hydrolase</keyword>
<reference evidence="17" key="1">
    <citation type="submission" date="2020-07" db="EMBL/GenBank/DDBJ databases">
        <title>A long reads based de novo assembly of the rainbow trout Arlee double haploid line genome.</title>
        <authorList>
            <person name="Gao G."/>
            <person name="Palti Y."/>
        </authorList>
    </citation>
    <scope>NUCLEOTIDE SEQUENCE [LARGE SCALE GENOMIC DNA]</scope>
</reference>
<dbReference type="AlphaFoldDB" id="A0A8C7V376"/>
<dbReference type="GO" id="GO:0005539">
    <property type="term" value="F:glycosaminoglycan binding"/>
    <property type="evidence" value="ECO:0007669"/>
    <property type="project" value="TreeGrafter"/>
</dbReference>
<dbReference type="FunFam" id="3.40.720.10:FF:000003">
    <property type="entry name" value="Extracellular sulfatase"/>
    <property type="match status" value="1"/>
</dbReference>
<evidence type="ECO:0000313" key="18">
    <source>
        <dbReference type="Proteomes" id="UP000694395"/>
    </source>
</evidence>
<dbReference type="GO" id="GO:0005795">
    <property type="term" value="C:Golgi stack"/>
    <property type="evidence" value="ECO:0007669"/>
    <property type="project" value="UniProtKB-SubCell"/>
</dbReference>
<dbReference type="InterPro" id="IPR000917">
    <property type="entry name" value="Sulfatase_N"/>
</dbReference>
<gene>
    <name evidence="17" type="primary">sulf2b</name>
</gene>
<keyword evidence="7 14" id="KW-0732">Signal</keyword>
<dbReference type="InterPro" id="IPR017850">
    <property type="entry name" value="Alkaline_phosphatase_core_sf"/>
</dbReference>
<evidence type="ECO:0000256" key="4">
    <source>
        <dbReference type="ARBA" id="ARBA00004348"/>
    </source>
</evidence>
<organism evidence="17 18">
    <name type="scientific">Oncorhynchus mykiss</name>
    <name type="common">Rainbow trout</name>
    <name type="synonym">Salmo gairdneri</name>
    <dbReference type="NCBI Taxonomy" id="8022"/>
    <lineage>
        <taxon>Eukaryota</taxon>
        <taxon>Metazoa</taxon>
        <taxon>Chordata</taxon>
        <taxon>Craniata</taxon>
        <taxon>Vertebrata</taxon>
        <taxon>Euteleostomi</taxon>
        <taxon>Actinopterygii</taxon>
        <taxon>Neopterygii</taxon>
        <taxon>Teleostei</taxon>
        <taxon>Protacanthopterygii</taxon>
        <taxon>Salmoniformes</taxon>
        <taxon>Salmonidae</taxon>
        <taxon>Salmoninae</taxon>
        <taxon>Oncorhynchus</taxon>
    </lineage>
</organism>
<feature type="chain" id="PRO_5034460097" evidence="14">
    <location>
        <begin position="18"/>
        <end position="966"/>
    </location>
</feature>
<dbReference type="PANTHER" id="PTHR43108">
    <property type="entry name" value="N-ACETYLGLUCOSAMINE-6-SULFATASE FAMILY MEMBER"/>
    <property type="match status" value="1"/>
</dbReference>
<feature type="region of interest" description="Disordered" evidence="13">
    <location>
        <begin position="820"/>
        <end position="844"/>
    </location>
</feature>
<proteinExistence type="inferred from homology"/>
<dbReference type="GO" id="GO:0008449">
    <property type="term" value="F:N-acetylglucosamine-6-sulfatase activity"/>
    <property type="evidence" value="ECO:0007669"/>
    <property type="project" value="TreeGrafter"/>
</dbReference>
<keyword evidence="18" id="KW-1185">Reference proteome</keyword>
<dbReference type="SUPFAM" id="SSF53649">
    <property type="entry name" value="Alkaline phosphatase-like"/>
    <property type="match status" value="2"/>
</dbReference>
<evidence type="ECO:0000259" key="15">
    <source>
        <dbReference type="Pfam" id="PF00884"/>
    </source>
</evidence>
<dbReference type="Pfam" id="PF00884">
    <property type="entry name" value="Sulfatase"/>
    <property type="match status" value="1"/>
</dbReference>
<feature type="compositionally biased region" description="Basic and acidic residues" evidence="13">
    <location>
        <begin position="925"/>
        <end position="938"/>
    </location>
</feature>
<comment type="cofactor">
    <cofactor evidence="1">
        <name>Ca(2+)</name>
        <dbReference type="ChEBI" id="CHEBI:29108"/>
    </cofactor>
</comment>
<reference evidence="17" key="2">
    <citation type="submission" date="2025-08" db="UniProtKB">
        <authorList>
            <consortium name="Ensembl"/>
        </authorList>
    </citation>
    <scope>IDENTIFICATION</scope>
</reference>
<feature type="signal peptide" evidence="14">
    <location>
        <begin position="1"/>
        <end position="17"/>
    </location>
</feature>
<evidence type="ECO:0000256" key="9">
    <source>
        <dbReference type="ARBA" id="ARBA00022824"/>
    </source>
</evidence>
<evidence type="ECO:0000256" key="13">
    <source>
        <dbReference type="SAM" id="MobiDB-lite"/>
    </source>
</evidence>
<accession>A0A8C7V376</accession>
<protein>
    <submittedName>
        <fullName evidence="17">Sulfatase 2b</fullName>
    </submittedName>
</protein>
<evidence type="ECO:0000256" key="6">
    <source>
        <dbReference type="ARBA" id="ARBA00022723"/>
    </source>
</evidence>
<dbReference type="PANTHER" id="PTHR43108:SF4">
    <property type="entry name" value="EXTRACELLULAR SULFATASE SULF-2"/>
    <property type="match status" value="1"/>
</dbReference>
<feature type="domain" description="Sulfatase N-terminal" evidence="15">
    <location>
        <begin position="40"/>
        <end position="371"/>
    </location>
</feature>
<evidence type="ECO:0000256" key="7">
    <source>
        <dbReference type="ARBA" id="ARBA00022729"/>
    </source>
</evidence>
<evidence type="ECO:0000256" key="2">
    <source>
        <dbReference type="ARBA" id="ARBA00004240"/>
    </source>
</evidence>
<dbReference type="GO" id="GO:0005886">
    <property type="term" value="C:plasma membrane"/>
    <property type="evidence" value="ECO:0007669"/>
    <property type="project" value="TreeGrafter"/>
</dbReference>
<sequence length="966" mass="110935">FLCSISLTFALVSSIELASIFLSSQRLKARFQRDRRNIRPNIILILTDDQDMELGSMQAMNKTRRIMEQGGTHFSNAFVTTPMCCPSRSSMLTGKYVHNHNTYTNNENCSSPSWQAQHETRTFGVYLNNTGYRTGFFGKYLNEYNGSYIPPGWREWVGLVKNSRFYNYTLCRNGVREKHGCEYPKDYFTDLITEDSINYFRSSKRMYPHRPVMMVMSHAAPHGPEDSAPQYSTAFPNASQHITPSYNYAPNPDKHWIMRYTGAMKPIHMEFTNMLQRKRLQTLLSVDDSVEKVYTMLAETGELDNTYIIYTADHGYHVGQFGLVKGKSMPYEFDIRVPFYIRGPNVEAGAINPHMVLNIDLAPTILDIAGMDVPPDMDGKSILKLLDIERPVNRFQVNKKGKVWRDSFLVERGKLLHIRDAPPGKDVAQEENFLPKYQRVKDLCQRAEYQTPCQQLGQKWQCLEDATGKLRLYKCKGMASMSAARKDGPANIKSKYYTQHKAESNTEHDGCNCDQHPSFRLSTLKKKNVYPVLRCSILANDTVKCDTGIYKSLQAWKDHKLHIDHEIETLQTKIKNLREVRGHLKKARPEECDCNHYIYKSKYKSKLRHKGGSIHPFRKGQDKKAWLLKEQKRRKKMRKLLKRLRNNDTCSMPGLTCFTHDNQHWQTAPFWTMGPFCACTSANNNTYWCLRTINETHNFLFCEFATGFLEYFDLNTDPYQLMNAVNTLDRTVLNQLHVQLMELRSCKGHKQCNPRTRNLELVPTVGGTGMDWSELEPLYRLDEHAYDLKLNFNVSLEDWDNFCGTVDRMFTLLGNFNHQPNGPRSNVIPGEGRGGRDHALVSSTDQSTSAIYLTTLATPALLLREAGAEVLREALGLNGGPHRSPSPSSSSSPLVPAEEGSSDWNRAPPLLNQLTLHEKEEDEESRERGDEEEKEMLRRRSSRWRLNHAHCDCSDFVQEAENGLPV</sequence>
<keyword evidence="11" id="KW-0333">Golgi apparatus</keyword>
<dbReference type="InterPro" id="IPR024609">
    <property type="entry name" value="Extracellular_sulfatase_C"/>
</dbReference>
<dbReference type="GO" id="GO:0030177">
    <property type="term" value="P:positive regulation of Wnt signaling pathway"/>
    <property type="evidence" value="ECO:0007669"/>
    <property type="project" value="TreeGrafter"/>
</dbReference>
<keyword evidence="10" id="KW-0106">Calcium</keyword>
<reference evidence="17" key="3">
    <citation type="submission" date="2025-09" db="UniProtKB">
        <authorList>
            <consortium name="Ensembl"/>
        </authorList>
    </citation>
    <scope>IDENTIFICATION</scope>
</reference>
<evidence type="ECO:0000256" key="8">
    <source>
        <dbReference type="ARBA" id="ARBA00022801"/>
    </source>
</evidence>